<sequence length="134" mass="14234">MKKFAFLAVFALAACGEAETEEPMMEEEVVVAEPAAEVAMAADGMPMAGTFEVTNAEGETYTQVVSDDGTYTSTRADGTVTNGTWTSERPDQWCGADEGEEVECATETIDADGVWTSVSDNDPEDVSTVVRVDS</sequence>
<organism evidence="2 3">
    <name type="scientific">Aurantiacibacter rhizosphaerae</name>
    <dbReference type="NCBI Taxonomy" id="2691582"/>
    <lineage>
        <taxon>Bacteria</taxon>
        <taxon>Pseudomonadati</taxon>
        <taxon>Pseudomonadota</taxon>
        <taxon>Alphaproteobacteria</taxon>
        <taxon>Sphingomonadales</taxon>
        <taxon>Erythrobacteraceae</taxon>
        <taxon>Aurantiacibacter</taxon>
    </lineage>
</organism>
<gene>
    <name evidence="2" type="ORF">GRF63_07115</name>
</gene>
<feature type="compositionally biased region" description="Polar residues" evidence="1">
    <location>
        <begin position="67"/>
        <end position="87"/>
    </location>
</feature>
<protein>
    <submittedName>
        <fullName evidence="2">Uncharacterized protein</fullName>
    </submittedName>
</protein>
<feature type="region of interest" description="Disordered" evidence="1">
    <location>
        <begin position="67"/>
        <end position="97"/>
    </location>
</feature>
<accession>A0A844XDA8</accession>
<keyword evidence="3" id="KW-1185">Reference proteome</keyword>
<proteinExistence type="predicted"/>
<reference evidence="2 3" key="2">
    <citation type="submission" date="2020-02" db="EMBL/GenBank/DDBJ databases">
        <title>Erythrobacter dongmakensis sp. nov., isolated from a tidal mudflat.</title>
        <authorList>
            <person name="Kim I.S."/>
        </authorList>
    </citation>
    <scope>NUCLEOTIDE SEQUENCE [LARGE SCALE GENOMIC DNA]</scope>
    <source>
        <strain evidence="2 3">GH3-10</strain>
    </source>
</reference>
<dbReference type="Proteomes" id="UP000461409">
    <property type="component" value="Unassembled WGS sequence"/>
</dbReference>
<dbReference type="EMBL" id="WUBR01000001">
    <property type="protein sequence ID" value="MWV27672.1"/>
    <property type="molecule type" value="Genomic_DNA"/>
</dbReference>
<evidence type="ECO:0000313" key="3">
    <source>
        <dbReference type="Proteomes" id="UP000461409"/>
    </source>
</evidence>
<evidence type="ECO:0000313" key="2">
    <source>
        <dbReference type="EMBL" id="MWV27672.1"/>
    </source>
</evidence>
<dbReference type="RefSeq" id="WP_160485222.1">
    <property type="nucleotide sequence ID" value="NZ_WUBR01000001.1"/>
</dbReference>
<name>A0A844XDA8_9SPHN</name>
<dbReference type="PROSITE" id="PS51257">
    <property type="entry name" value="PROKAR_LIPOPROTEIN"/>
    <property type="match status" value="1"/>
</dbReference>
<reference evidence="2 3" key="1">
    <citation type="submission" date="2019-12" db="EMBL/GenBank/DDBJ databases">
        <authorList>
            <person name="Lee S.D."/>
        </authorList>
    </citation>
    <scope>NUCLEOTIDE SEQUENCE [LARGE SCALE GENOMIC DNA]</scope>
    <source>
        <strain evidence="2 3">GH3-10</strain>
    </source>
</reference>
<evidence type="ECO:0000256" key="1">
    <source>
        <dbReference type="SAM" id="MobiDB-lite"/>
    </source>
</evidence>
<comment type="caution">
    <text evidence="2">The sequence shown here is derived from an EMBL/GenBank/DDBJ whole genome shotgun (WGS) entry which is preliminary data.</text>
</comment>
<feature type="region of interest" description="Disordered" evidence="1">
    <location>
        <begin position="114"/>
        <end position="134"/>
    </location>
</feature>
<dbReference type="AlphaFoldDB" id="A0A844XDA8"/>